<sequence length="61" mass="7331">MQFYTRWRRIASKEIADPVNKIRLIHMDRTQNRKISTLLPLLTHKVMNNPLFTSLTNCYLK</sequence>
<dbReference type="STRING" id="754436.JCM19237_6784"/>
<proteinExistence type="predicted"/>
<name>A0A090RKM3_9GAMM</name>
<gene>
    <name evidence="1" type="ORF">JCM19237_6784</name>
</gene>
<protein>
    <submittedName>
        <fullName evidence="1">Uncharacterized protein</fullName>
    </submittedName>
</protein>
<accession>A0A090RKM3</accession>
<reference evidence="1 2" key="1">
    <citation type="journal article" date="2014" name="Genome Announc.">
        <title>Draft Genome Sequences of Two Vibrionaceae Species, Vibrio ponticus C121 and Photobacterium aphoticum C119, Isolated as Coral Reef Microbiota.</title>
        <authorList>
            <person name="Al-saari N."/>
            <person name="Meirelles P.M."/>
            <person name="Mino S."/>
            <person name="Suda W."/>
            <person name="Oshima K."/>
            <person name="Hattori M."/>
            <person name="Ohkuma M."/>
            <person name="Thompson F.L."/>
            <person name="Gomez-Gil B."/>
            <person name="Sawabe T."/>
            <person name="Sawabe T."/>
        </authorList>
    </citation>
    <scope>NUCLEOTIDE SEQUENCE [LARGE SCALE GENOMIC DNA]</scope>
    <source>
        <strain evidence="1 2">JCM 19237</strain>
    </source>
</reference>
<evidence type="ECO:0000313" key="1">
    <source>
        <dbReference type="EMBL" id="GAL08012.1"/>
    </source>
</evidence>
<dbReference type="Proteomes" id="UP000029227">
    <property type="component" value="Unassembled WGS sequence"/>
</dbReference>
<comment type="caution">
    <text evidence="1">The sequence shown here is derived from an EMBL/GenBank/DDBJ whole genome shotgun (WGS) entry which is preliminary data.</text>
</comment>
<organism evidence="1 2">
    <name type="scientific">Photobacterium aphoticum</name>
    <dbReference type="NCBI Taxonomy" id="754436"/>
    <lineage>
        <taxon>Bacteria</taxon>
        <taxon>Pseudomonadati</taxon>
        <taxon>Pseudomonadota</taxon>
        <taxon>Gammaproteobacteria</taxon>
        <taxon>Vibrionales</taxon>
        <taxon>Vibrionaceae</taxon>
        <taxon>Photobacterium</taxon>
    </lineage>
</organism>
<dbReference type="EMBL" id="BBMN01000021">
    <property type="protein sequence ID" value="GAL08012.1"/>
    <property type="molecule type" value="Genomic_DNA"/>
</dbReference>
<dbReference type="AlphaFoldDB" id="A0A090RKM3"/>
<evidence type="ECO:0000313" key="2">
    <source>
        <dbReference type="Proteomes" id="UP000029227"/>
    </source>
</evidence>